<comment type="caution">
    <text evidence="1">The sequence shown here is derived from an EMBL/GenBank/DDBJ whole genome shotgun (WGS) entry which is preliminary data.</text>
</comment>
<gene>
    <name evidence="1" type="ORF">QBC38DRAFT_270652</name>
</gene>
<protein>
    <submittedName>
        <fullName evidence="1">Uncharacterized protein</fullName>
    </submittedName>
</protein>
<dbReference type="EMBL" id="MU865374">
    <property type="protein sequence ID" value="KAK4225129.1"/>
    <property type="molecule type" value="Genomic_DNA"/>
</dbReference>
<reference evidence="1" key="2">
    <citation type="submission" date="2023-05" db="EMBL/GenBank/DDBJ databases">
        <authorList>
            <consortium name="Lawrence Berkeley National Laboratory"/>
            <person name="Steindorff A."/>
            <person name="Hensen N."/>
            <person name="Bonometti L."/>
            <person name="Westerberg I."/>
            <person name="Brannstrom I.O."/>
            <person name="Guillou S."/>
            <person name="Cros-Aarteil S."/>
            <person name="Calhoun S."/>
            <person name="Haridas S."/>
            <person name="Kuo A."/>
            <person name="Mondo S."/>
            <person name="Pangilinan J."/>
            <person name="Riley R."/>
            <person name="Labutti K."/>
            <person name="Andreopoulos B."/>
            <person name="Lipzen A."/>
            <person name="Chen C."/>
            <person name="Yanf M."/>
            <person name="Daum C."/>
            <person name="Ng V."/>
            <person name="Clum A."/>
            <person name="Ohm R."/>
            <person name="Martin F."/>
            <person name="Silar P."/>
            <person name="Natvig D."/>
            <person name="Lalanne C."/>
            <person name="Gautier V."/>
            <person name="Ament-Velasquez S.L."/>
            <person name="Kruys A."/>
            <person name="Hutchinson M.I."/>
            <person name="Powell A.J."/>
            <person name="Barry K."/>
            <person name="Miller A.N."/>
            <person name="Grigoriev I.V."/>
            <person name="Debuchy R."/>
            <person name="Gladieux P."/>
            <person name="Thoren M.H."/>
            <person name="Johannesson H."/>
        </authorList>
    </citation>
    <scope>NUCLEOTIDE SEQUENCE</scope>
    <source>
        <strain evidence="1">CBS 990.96</strain>
    </source>
</reference>
<keyword evidence="2" id="KW-1185">Reference proteome</keyword>
<dbReference type="AlphaFoldDB" id="A0AAN7BKP4"/>
<evidence type="ECO:0000313" key="2">
    <source>
        <dbReference type="Proteomes" id="UP001301958"/>
    </source>
</evidence>
<reference evidence="1" key="1">
    <citation type="journal article" date="2023" name="Mol. Phylogenet. Evol.">
        <title>Genome-scale phylogeny and comparative genomics of the fungal order Sordariales.</title>
        <authorList>
            <person name="Hensen N."/>
            <person name="Bonometti L."/>
            <person name="Westerberg I."/>
            <person name="Brannstrom I.O."/>
            <person name="Guillou S."/>
            <person name="Cros-Aarteil S."/>
            <person name="Calhoun S."/>
            <person name="Haridas S."/>
            <person name="Kuo A."/>
            <person name="Mondo S."/>
            <person name="Pangilinan J."/>
            <person name="Riley R."/>
            <person name="LaButti K."/>
            <person name="Andreopoulos B."/>
            <person name="Lipzen A."/>
            <person name="Chen C."/>
            <person name="Yan M."/>
            <person name="Daum C."/>
            <person name="Ng V."/>
            <person name="Clum A."/>
            <person name="Steindorff A."/>
            <person name="Ohm R.A."/>
            <person name="Martin F."/>
            <person name="Silar P."/>
            <person name="Natvig D.O."/>
            <person name="Lalanne C."/>
            <person name="Gautier V."/>
            <person name="Ament-Velasquez S.L."/>
            <person name="Kruys A."/>
            <person name="Hutchinson M.I."/>
            <person name="Powell A.J."/>
            <person name="Barry K."/>
            <person name="Miller A.N."/>
            <person name="Grigoriev I.V."/>
            <person name="Debuchy R."/>
            <person name="Gladieux P."/>
            <person name="Hiltunen Thoren M."/>
            <person name="Johannesson H."/>
        </authorList>
    </citation>
    <scope>NUCLEOTIDE SEQUENCE</scope>
    <source>
        <strain evidence="1">CBS 990.96</strain>
    </source>
</reference>
<sequence length="219" mass="25124">MSDLRVRLSHLYQALSTLERPSNTATMCIFRQFKHEKCGRLSKPERLAFTCLMDSLGLERMNNDLATYSNAGISGTIPILRMVGHCDESDCEIRTASIEDYCNEVWGPNRCEVCYEKAVNIQTEAESLNDLIEATAQRDLPLARYLISGSSRRTELHGILRGIRQNNVEPEPMPQMPEFKQGARDEFWGGDYRESYLKEVLRDGQEFERAMVFMRKDGN</sequence>
<accession>A0AAN7BKP4</accession>
<evidence type="ECO:0000313" key="1">
    <source>
        <dbReference type="EMBL" id="KAK4225129.1"/>
    </source>
</evidence>
<dbReference type="Proteomes" id="UP001301958">
    <property type="component" value="Unassembled WGS sequence"/>
</dbReference>
<organism evidence="1 2">
    <name type="scientific">Podospora fimiseda</name>
    <dbReference type="NCBI Taxonomy" id="252190"/>
    <lineage>
        <taxon>Eukaryota</taxon>
        <taxon>Fungi</taxon>
        <taxon>Dikarya</taxon>
        <taxon>Ascomycota</taxon>
        <taxon>Pezizomycotina</taxon>
        <taxon>Sordariomycetes</taxon>
        <taxon>Sordariomycetidae</taxon>
        <taxon>Sordariales</taxon>
        <taxon>Podosporaceae</taxon>
        <taxon>Podospora</taxon>
    </lineage>
</organism>
<name>A0AAN7BKP4_9PEZI</name>
<proteinExistence type="predicted"/>